<dbReference type="AlphaFoldDB" id="A0A7C3WTA3"/>
<comment type="caution">
    <text evidence="1">The sequence shown here is derived from an EMBL/GenBank/DDBJ whole genome shotgun (WGS) entry which is preliminary data.</text>
</comment>
<name>A0A7C3WTA3_THEPE</name>
<reference evidence="1" key="1">
    <citation type="journal article" date="2020" name="mSystems">
        <title>Genome- and Community-Level Interaction Insights into Carbon Utilization and Element Cycling Functions of Hydrothermarchaeota in Hydrothermal Sediment.</title>
        <authorList>
            <person name="Zhou Z."/>
            <person name="Liu Y."/>
            <person name="Xu W."/>
            <person name="Pan J."/>
            <person name="Luo Z.H."/>
            <person name="Li M."/>
        </authorList>
    </citation>
    <scope>NUCLEOTIDE SEQUENCE [LARGE SCALE GENOMIC DNA]</scope>
    <source>
        <strain evidence="1">SpSt-8</strain>
    </source>
</reference>
<dbReference type="EMBL" id="DTIB01000091">
    <property type="protein sequence ID" value="HGB25266.1"/>
    <property type="molecule type" value="Genomic_DNA"/>
</dbReference>
<protein>
    <recommendedName>
        <fullName evidence="2">Roadblock/LAMTOR2 domain-containing protein</fullName>
    </recommendedName>
</protein>
<evidence type="ECO:0008006" key="2">
    <source>
        <dbReference type="Google" id="ProtNLM"/>
    </source>
</evidence>
<dbReference type="SUPFAM" id="SSF103196">
    <property type="entry name" value="Roadblock/LC7 domain"/>
    <property type="match status" value="1"/>
</dbReference>
<organism evidence="1">
    <name type="scientific">Thermofilum pendens</name>
    <dbReference type="NCBI Taxonomy" id="2269"/>
    <lineage>
        <taxon>Archaea</taxon>
        <taxon>Thermoproteota</taxon>
        <taxon>Thermoprotei</taxon>
        <taxon>Thermofilales</taxon>
        <taxon>Thermofilaceae</taxon>
        <taxon>Thermofilum</taxon>
    </lineage>
</organism>
<accession>A0A7C3WTA3</accession>
<sequence>MSNVEAKLKAVLSSAHGFKAIAIVRGEMFYVVGGLDKEILSKVDGLFAFITNTFKQLKGGSIRVIVAEYEGYGLAFVKLGFESYLVAMYSNLPLGTAYYEARRIAREVIALFGVI</sequence>
<gene>
    <name evidence="1" type="ORF">ENV88_04375</name>
</gene>
<evidence type="ECO:0000313" key="1">
    <source>
        <dbReference type="EMBL" id="HGB25266.1"/>
    </source>
</evidence>
<proteinExistence type="predicted"/>